<gene>
    <name evidence="1" type="ORF">CISG_00720</name>
</gene>
<accession>A0A0J8QRS0</accession>
<organism evidence="1 2">
    <name type="scientific">Coccidioides immitis RMSCC 3703</name>
    <dbReference type="NCBI Taxonomy" id="454286"/>
    <lineage>
        <taxon>Eukaryota</taxon>
        <taxon>Fungi</taxon>
        <taxon>Dikarya</taxon>
        <taxon>Ascomycota</taxon>
        <taxon>Pezizomycotina</taxon>
        <taxon>Eurotiomycetes</taxon>
        <taxon>Eurotiomycetidae</taxon>
        <taxon>Onygenales</taxon>
        <taxon>Onygenaceae</taxon>
        <taxon>Coccidioides</taxon>
    </lineage>
</organism>
<evidence type="ECO:0000313" key="1">
    <source>
        <dbReference type="EMBL" id="KMU74790.1"/>
    </source>
</evidence>
<dbReference type="AlphaFoldDB" id="A0A0J8QRS0"/>
<name>A0A0J8QRS0_COCIT</name>
<evidence type="ECO:0000313" key="2">
    <source>
        <dbReference type="Proteomes" id="UP000054559"/>
    </source>
</evidence>
<sequence>MEYSVMLSVKKGLDLQAWAAADLPGEVDPALPKWSEQPTSPRGSRPFDGRRVDLALFLVNPLKPPLVTPPPRSLGSERVGAYRWALRRLLVALFCSRSFERMVDSPELGLPPLSWWPPGLELSDSYDPDKIFHPAWGSRPFLGSSFVLAPFDLHGCNG</sequence>
<dbReference type="Proteomes" id="UP000054559">
    <property type="component" value="Unassembled WGS sequence"/>
</dbReference>
<reference evidence="2" key="1">
    <citation type="journal article" date="2010" name="Genome Res.">
        <title>Population genomic sequencing of Coccidioides fungi reveals recent hybridization and transposon control.</title>
        <authorList>
            <person name="Neafsey D.E."/>
            <person name="Barker B.M."/>
            <person name="Sharpton T.J."/>
            <person name="Stajich J.E."/>
            <person name="Park D.J."/>
            <person name="Whiston E."/>
            <person name="Hung C.-Y."/>
            <person name="McMahan C."/>
            <person name="White J."/>
            <person name="Sykes S."/>
            <person name="Heiman D."/>
            <person name="Young S."/>
            <person name="Zeng Q."/>
            <person name="Abouelleil A."/>
            <person name="Aftuck L."/>
            <person name="Bessette D."/>
            <person name="Brown A."/>
            <person name="FitzGerald M."/>
            <person name="Lui A."/>
            <person name="Macdonald J.P."/>
            <person name="Priest M."/>
            <person name="Orbach M.J."/>
            <person name="Galgiani J.N."/>
            <person name="Kirkland T.N."/>
            <person name="Cole G.T."/>
            <person name="Birren B.W."/>
            <person name="Henn M.R."/>
            <person name="Taylor J.W."/>
            <person name="Rounsley S.D."/>
        </authorList>
    </citation>
    <scope>NUCLEOTIDE SEQUENCE [LARGE SCALE GENOMIC DNA]</scope>
    <source>
        <strain evidence="2">RMSCC 3703</strain>
    </source>
</reference>
<proteinExistence type="predicted"/>
<protein>
    <submittedName>
        <fullName evidence="1">Uncharacterized protein</fullName>
    </submittedName>
</protein>
<dbReference type="EMBL" id="DS268119">
    <property type="protein sequence ID" value="KMU74790.1"/>
    <property type="molecule type" value="Genomic_DNA"/>
</dbReference>